<organism evidence="1 2">
    <name type="scientific">Brachyspira hyodysenteriae (strain ATCC 49526 / WA1)</name>
    <dbReference type="NCBI Taxonomy" id="565034"/>
    <lineage>
        <taxon>Bacteria</taxon>
        <taxon>Pseudomonadati</taxon>
        <taxon>Spirochaetota</taxon>
        <taxon>Spirochaetia</taxon>
        <taxon>Brachyspirales</taxon>
        <taxon>Brachyspiraceae</taxon>
        <taxon>Brachyspira</taxon>
    </lineage>
</organism>
<accession>A0A3B6VDW5</accession>
<protein>
    <submittedName>
        <fullName evidence="1">Uncharacterized protein</fullName>
    </submittedName>
</protein>
<evidence type="ECO:0000313" key="1">
    <source>
        <dbReference type="EMBL" id="ACN84443.1"/>
    </source>
</evidence>
<dbReference type="STRING" id="565034.BHWA1_01983"/>
<evidence type="ECO:0000313" key="2">
    <source>
        <dbReference type="Proteomes" id="UP000001803"/>
    </source>
</evidence>
<sequence length="719" mass="87897">MKDKIDLINDDVCYIIENTHKSNITSKYLFDDNYILPSLKTLLKKINDKENIIIYLISKNSGTITQRKKGNYKYIQIKFSGYKYEEADEYLFENDILSFITNDKLCFFEIGAFLDLFNLIKTYNKDTTYSLINSILKCDEKSYFTKLDKKYIDDIYNKINEDYINNKTEELLIKKREMERLKKILQEYYDISKSSILPSYRLQKNKDDKNYRYYTLESLVVLDEILTIYKRIKEDKFYFIRNISYLDDTNDIKEELFNKDKVLINLKEQQLIKNHLYIKDTLEIFEGNDKKLKERADRVKKEKLDVFFDIDTASKMDRDELKEYIEDYIFILFNNINKMLEEYKYNENNINLIEKIINYDLHFFYFKFIIDYLFLSDDFFQNGNIEYYNNLHDLYSYKYFYLKKNNIILFENIYIKCIENNIYYYNNKRYPYRCYLTNETESLFKKDVDTEMKLKLESIFKNNVINIADDFEYLYSYYDFLVFHLYYKIIIYNGSMSRIKKGAIKAIYKELIKLPDNMITPDTLLSELRENFEKILLITDIIYFSNIKNDNIKKLRSNILELDKKIDYIDNIINDYEIDDIVDYLEKDEYANENNIIDKIPSYNVDMFEHRKYYEENISDMMKIYSSYSEDSRRPENIFELFFNYSLYLSDDNNLIYKNIEKILNDIKKVNELYHSHYTREYCTFDIDYLRELYYSNSNWQYYDDPSIRLKYEIRDFIS</sequence>
<dbReference type="EMBL" id="CP001357">
    <property type="protein sequence ID" value="ACN84443.1"/>
    <property type="molecule type" value="Genomic_DNA"/>
</dbReference>
<dbReference type="AlphaFoldDB" id="A0A3B6VDW5"/>
<proteinExistence type="predicted"/>
<dbReference type="KEGG" id="bhy:BHWA1_01983"/>
<keyword evidence="2" id="KW-1185">Reference proteome</keyword>
<gene>
    <name evidence="1" type="ordered locus">BHWA1_01983</name>
</gene>
<dbReference type="Proteomes" id="UP000001803">
    <property type="component" value="Chromosome"/>
</dbReference>
<dbReference type="RefSeq" id="WP_012671482.1">
    <property type="nucleotide sequence ID" value="NC_012225.1"/>
</dbReference>
<name>A0A3B6VDW5_BRAHW</name>
<reference evidence="1 2" key="1">
    <citation type="journal article" date="2009" name="PLoS ONE">
        <title>Genome sequence of the pathogenic intestinal spirochete Brachyspira hyodysenteriae reveals adaptations to its lifestyle in the porcine large intestine.</title>
        <authorList>
            <person name="Bellgard M.I."/>
            <person name="Wanchanthuek P."/>
            <person name="La T."/>
            <person name="Ryan K."/>
            <person name="Moolhuijzen P."/>
            <person name="Albertyn Z."/>
            <person name="Shaban B."/>
            <person name="Motro Y."/>
            <person name="Dunn D.S."/>
            <person name="Schibeci D."/>
            <person name="Hunter A."/>
            <person name="Barrero R."/>
            <person name="Phillips N.D."/>
            <person name="Hampson D.J."/>
        </authorList>
    </citation>
    <scope>NUCLEOTIDE SEQUENCE [LARGE SCALE GENOMIC DNA]</scope>
    <source>
        <strain evidence="2">ATCC 49526 / WA1</strain>
    </source>
</reference>